<keyword evidence="3" id="KW-1185">Reference proteome</keyword>
<dbReference type="OrthoDB" id="2968073at2"/>
<evidence type="ECO:0000313" key="3">
    <source>
        <dbReference type="Proteomes" id="UP000076935"/>
    </source>
</evidence>
<evidence type="ECO:0000313" key="1">
    <source>
        <dbReference type="EMBL" id="OAH54377.1"/>
    </source>
</evidence>
<dbReference type="AlphaFoldDB" id="A0A177KMM5"/>
<dbReference type="Proteomes" id="UP000076935">
    <property type="component" value="Unassembled WGS sequence"/>
</dbReference>
<protein>
    <submittedName>
        <fullName evidence="1">Uncharacterized protein</fullName>
    </submittedName>
</protein>
<proteinExistence type="predicted"/>
<name>A0A177KMM5_9BACI</name>
<evidence type="ECO:0000313" key="2">
    <source>
        <dbReference type="EMBL" id="OAH58839.1"/>
    </source>
</evidence>
<dbReference type="EMBL" id="LQWY01000067">
    <property type="protein sequence ID" value="OAH58839.1"/>
    <property type="molecule type" value="Genomic_DNA"/>
</dbReference>
<dbReference type="STRING" id="29332.AWH48_07175"/>
<organism evidence="1 4">
    <name type="scientific">Domibacillus aminovorans</name>
    <dbReference type="NCBI Taxonomy" id="29332"/>
    <lineage>
        <taxon>Bacteria</taxon>
        <taxon>Bacillati</taxon>
        <taxon>Bacillota</taxon>
        <taxon>Bacilli</taxon>
        <taxon>Bacillales</taxon>
        <taxon>Bacillaceae</taxon>
        <taxon>Domibacillus</taxon>
    </lineage>
</organism>
<accession>A0A177KMM5</accession>
<dbReference type="EMBL" id="LQWZ01000033">
    <property type="protein sequence ID" value="OAH54377.1"/>
    <property type="molecule type" value="Genomic_DNA"/>
</dbReference>
<dbReference type="Proteomes" id="UP000077271">
    <property type="component" value="Unassembled WGS sequence"/>
</dbReference>
<evidence type="ECO:0000313" key="4">
    <source>
        <dbReference type="Proteomes" id="UP000077271"/>
    </source>
</evidence>
<reference evidence="3 4" key="1">
    <citation type="submission" date="2016-01" db="EMBL/GenBank/DDBJ databases">
        <title>Investigation of taxonomic status of Bacillus aminovorans.</title>
        <authorList>
            <person name="Verma A."/>
            <person name="Pal Y."/>
            <person name="Krishnamurthi S."/>
        </authorList>
    </citation>
    <scope>NUCLEOTIDE SEQUENCE [LARGE SCALE GENOMIC DNA]</scope>
    <source>
        <strain evidence="2 3">DSM 1314</strain>
        <strain evidence="1 4">DSM 4337</strain>
    </source>
</reference>
<gene>
    <name evidence="1" type="ORF">AWH48_07175</name>
    <name evidence="2" type="ORF">AWH49_03990</name>
</gene>
<sequence length="96" mass="10870">MMVVENLLDVKKYFAGEVKENFVVQYEKMLKSSACYQAGDLHETEDETAECIKVLRSTGEASSVTRISEYPIGAEFTCVDEALARIREAHSDIFKR</sequence>
<comment type="caution">
    <text evidence="1">The sequence shown here is derived from an EMBL/GenBank/DDBJ whole genome shotgun (WGS) entry which is preliminary data.</text>
</comment>
<dbReference type="RefSeq" id="WP_018394919.1">
    <property type="nucleotide sequence ID" value="NZ_JBCNAN010000007.1"/>
</dbReference>